<evidence type="ECO:0000256" key="6">
    <source>
        <dbReference type="PIRSR" id="PIRSR602401-1"/>
    </source>
</evidence>
<keyword evidence="9" id="KW-1185">Reference proteome</keyword>
<evidence type="ECO:0000313" key="8">
    <source>
        <dbReference type="EMBL" id="KNE73057.1"/>
    </source>
</evidence>
<dbReference type="VEuPathDB" id="FungiDB:AMAG_17326"/>
<dbReference type="InterPro" id="IPR002401">
    <property type="entry name" value="Cyt_P450_E_grp-I"/>
</dbReference>
<evidence type="ECO:0008006" key="10">
    <source>
        <dbReference type="Google" id="ProtNLM"/>
    </source>
</evidence>
<dbReference type="OrthoDB" id="1055148at2759"/>
<dbReference type="GO" id="GO:0016705">
    <property type="term" value="F:oxidoreductase activity, acting on paired donors, with incorporation or reduction of molecular oxygen"/>
    <property type="evidence" value="ECO:0007669"/>
    <property type="project" value="InterPro"/>
</dbReference>
<dbReference type="InterPro" id="IPR036396">
    <property type="entry name" value="Cyt_P450_sf"/>
</dbReference>
<evidence type="ECO:0000256" key="4">
    <source>
        <dbReference type="ARBA" id="ARBA00023002"/>
    </source>
</evidence>
<keyword evidence="3 6" id="KW-0479">Metal-binding</keyword>
<keyword evidence="5 6" id="KW-0408">Iron</keyword>
<dbReference type="AlphaFoldDB" id="A0A0L0TE83"/>
<comment type="cofactor">
    <cofactor evidence="6">
        <name>heme</name>
        <dbReference type="ChEBI" id="CHEBI:30413"/>
    </cofactor>
</comment>
<sequence>MSGFAATAVDTIRDAAAAVLGDRAAPHVLAASAAAAAATGAIVFATTARRTLAATGPANPLPPGPPAWPLVGHLPLLASTNEPDKLIQRLAREYGPVFHLRLGNVVVVIISSQELAQETLIKRGKVYAGRWAGKVLTFNSEGGQDMAMRQYSPRWSHLRKVAHRILTPLKLTQMDAILDAESLRLVQHVVATAGEPVEIKRHLMLYTANIMLAKCLGISYDSPDDPALQELCQAVLDLFELGGVGGVEDYFDSRVLDWAVMRNKRKMLADIQARIHDGLILNRLVELKTRLNEEVARGVDSRADRELCYAEELLLTMDQDELSMNEIKLLMMDFLFAGIDTTAATLLWLLVHVINDPTHQARLQAEAAAIVAAHDRLPSLDDFDSLPYTRAVIKEVTRVSPVGPLGLPRQTLEDDTLAGYHIPKGAQVIYNIVGIHDGVYDAEFRPDRWLDAKSSLGIMDGTITFGAGRRLCPGVHLAAREMLVLVARLFACVGVESAKGDGVKIDMAATFGLTVLPKETVLIKATVRGPSVRDLVEKVEMASERDADDRVAQSAE</sequence>
<evidence type="ECO:0000313" key="9">
    <source>
        <dbReference type="Proteomes" id="UP000054350"/>
    </source>
</evidence>
<evidence type="ECO:0000256" key="5">
    <source>
        <dbReference type="ARBA" id="ARBA00023004"/>
    </source>
</evidence>
<reference evidence="9" key="2">
    <citation type="submission" date="2009-11" db="EMBL/GenBank/DDBJ databases">
        <title>The Genome Sequence of Allomyces macrogynus strain ATCC 38327.</title>
        <authorList>
            <consortium name="The Broad Institute Genome Sequencing Platform"/>
            <person name="Russ C."/>
            <person name="Cuomo C."/>
            <person name="Shea T."/>
            <person name="Young S.K."/>
            <person name="Zeng Q."/>
            <person name="Koehrsen M."/>
            <person name="Haas B."/>
            <person name="Borodovsky M."/>
            <person name="Guigo R."/>
            <person name="Alvarado L."/>
            <person name="Berlin A."/>
            <person name="Borenstein D."/>
            <person name="Chen Z."/>
            <person name="Engels R."/>
            <person name="Freedman E."/>
            <person name="Gellesch M."/>
            <person name="Goldberg J."/>
            <person name="Griggs A."/>
            <person name="Gujja S."/>
            <person name="Heiman D."/>
            <person name="Hepburn T."/>
            <person name="Howarth C."/>
            <person name="Jen D."/>
            <person name="Larson L."/>
            <person name="Lewis B."/>
            <person name="Mehta T."/>
            <person name="Park D."/>
            <person name="Pearson M."/>
            <person name="Roberts A."/>
            <person name="Saif S."/>
            <person name="Shenoy N."/>
            <person name="Sisk P."/>
            <person name="Stolte C."/>
            <person name="Sykes S."/>
            <person name="Walk T."/>
            <person name="White J."/>
            <person name="Yandava C."/>
            <person name="Burger G."/>
            <person name="Gray M.W."/>
            <person name="Holland P.W.H."/>
            <person name="King N."/>
            <person name="Lang F.B.F."/>
            <person name="Roger A.J."/>
            <person name="Ruiz-Trillo I."/>
            <person name="Lander E."/>
            <person name="Nusbaum C."/>
        </authorList>
    </citation>
    <scope>NUCLEOTIDE SEQUENCE [LARGE SCALE GENOMIC DNA]</scope>
    <source>
        <strain evidence="9">ATCC 38327</strain>
    </source>
</reference>
<dbReference type="GO" id="GO:0004497">
    <property type="term" value="F:monooxygenase activity"/>
    <property type="evidence" value="ECO:0007669"/>
    <property type="project" value="UniProtKB-KW"/>
</dbReference>
<keyword evidence="4 7" id="KW-0560">Oxidoreductase</keyword>
<keyword evidence="2 6" id="KW-0349">Heme</keyword>
<dbReference type="GO" id="GO:0020037">
    <property type="term" value="F:heme binding"/>
    <property type="evidence" value="ECO:0007669"/>
    <property type="project" value="InterPro"/>
</dbReference>
<dbReference type="PANTHER" id="PTHR24289">
    <property type="entry name" value="STEROID 17-ALPHA-HYDROXYLASE/17,20 LYASE"/>
    <property type="match status" value="1"/>
</dbReference>
<dbReference type="GO" id="GO:0005506">
    <property type="term" value="F:iron ion binding"/>
    <property type="evidence" value="ECO:0007669"/>
    <property type="project" value="InterPro"/>
</dbReference>
<dbReference type="Pfam" id="PF00067">
    <property type="entry name" value="p450"/>
    <property type="match status" value="1"/>
</dbReference>
<dbReference type="PROSITE" id="PS00086">
    <property type="entry name" value="CYTOCHROME_P450"/>
    <property type="match status" value="1"/>
</dbReference>
<dbReference type="InterPro" id="IPR017972">
    <property type="entry name" value="Cyt_P450_CS"/>
</dbReference>
<name>A0A0L0TE83_ALLM3</name>
<organism evidence="8 9">
    <name type="scientific">Allomyces macrogynus (strain ATCC 38327)</name>
    <name type="common">Allomyces javanicus var. macrogynus</name>
    <dbReference type="NCBI Taxonomy" id="578462"/>
    <lineage>
        <taxon>Eukaryota</taxon>
        <taxon>Fungi</taxon>
        <taxon>Fungi incertae sedis</taxon>
        <taxon>Blastocladiomycota</taxon>
        <taxon>Blastocladiomycetes</taxon>
        <taxon>Blastocladiales</taxon>
        <taxon>Blastocladiaceae</taxon>
        <taxon>Allomyces</taxon>
    </lineage>
</organism>
<dbReference type="STRING" id="578462.A0A0L0TE83"/>
<accession>A0A0L0TE83</accession>
<evidence type="ECO:0000256" key="2">
    <source>
        <dbReference type="ARBA" id="ARBA00022617"/>
    </source>
</evidence>
<dbReference type="eggNOG" id="KOG0156">
    <property type="taxonomic scope" value="Eukaryota"/>
</dbReference>
<evidence type="ECO:0000256" key="7">
    <source>
        <dbReference type="RuleBase" id="RU000461"/>
    </source>
</evidence>
<dbReference type="Gene3D" id="1.10.630.10">
    <property type="entry name" value="Cytochrome P450"/>
    <property type="match status" value="1"/>
</dbReference>
<dbReference type="InterPro" id="IPR001128">
    <property type="entry name" value="Cyt_P450"/>
</dbReference>
<gene>
    <name evidence="8" type="ORF">AMAG_17326</name>
</gene>
<protein>
    <recommendedName>
        <fullName evidence="10">Cytochrome P450</fullName>
    </recommendedName>
</protein>
<dbReference type="SUPFAM" id="SSF48264">
    <property type="entry name" value="Cytochrome P450"/>
    <property type="match status" value="1"/>
</dbReference>
<dbReference type="PANTHER" id="PTHR24289:SF1">
    <property type="entry name" value="STEROID 17-ALPHA-HYDROXYLASE_17,20 LYASE"/>
    <property type="match status" value="1"/>
</dbReference>
<dbReference type="PRINTS" id="PR00385">
    <property type="entry name" value="P450"/>
</dbReference>
<dbReference type="Proteomes" id="UP000054350">
    <property type="component" value="Unassembled WGS sequence"/>
</dbReference>
<dbReference type="EMBL" id="GG745387">
    <property type="protein sequence ID" value="KNE73057.1"/>
    <property type="molecule type" value="Genomic_DNA"/>
</dbReference>
<reference evidence="8 9" key="1">
    <citation type="submission" date="2009-11" db="EMBL/GenBank/DDBJ databases">
        <title>Annotation of Allomyces macrogynus ATCC 38327.</title>
        <authorList>
            <consortium name="The Broad Institute Genome Sequencing Platform"/>
            <person name="Russ C."/>
            <person name="Cuomo C."/>
            <person name="Burger G."/>
            <person name="Gray M.W."/>
            <person name="Holland P.W.H."/>
            <person name="King N."/>
            <person name="Lang F.B.F."/>
            <person name="Roger A.J."/>
            <person name="Ruiz-Trillo I."/>
            <person name="Young S.K."/>
            <person name="Zeng Q."/>
            <person name="Gargeya S."/>
            <person name="Fitzgerald M."/>
            <person name="Haas B."/>
            <person name="Abouelleil A."/>
            <person name="Alvarado L."/>
            <person name="Arachchi H.M."/>
            <person name="Berlin A."/>
            <person name="Chapman S.B."/>
            <person name="Gearin G."/>
            <person name="Goldberg J."/>
            <person name="Griggs A."/>
            <person name="Gujja S."/>
            <person name="Hansen M."/>
            <person name="Heiman D."/>
            <person name="Howarth C."/>
            <person name="Larimer J."/>
            <person name="Lui A."/>
            <person name="MacDonald P.J.P."/>
            <person name="McCowen C."/>
            <person name="Montmayeur A."/>
            <person name="Murphy C."/>
            <person name="Neiman D."/>
            <person name="Pearson M."/>
            <person name="Priest M."/>
            <person name="Roberts A."/>
            <person name="Saif S."/>
            <person name="Shea T."/>
            <person name="Sisk P."/>
            <person name="Stolte C."/>
            <person name="Sykes S."/>
            <person name="Wortman J."/>
            <person name="Nusbaum C."/>
            <person name="Birren B."/>
        </authorList>
    </citation>
    <scope>NUCLEOTIDE SEQUENCE [LARGE SCALE GENOMIC DNA]</scope>
    <source>
        <strain evidence="8 9">ATCC 38327</strain>
    </source>
</reference>
<comment type="similarity">
    <text evidence="1 7">Belongs to the cytochrome P450 family.</text>
</comment>
<keyword evidence="7" id="KW-0503">Monooxygenase</keyword>
<dbReference type="OMA" id="ESHRWRP"/>
<evidence type="ECO:0000256" key="3">
    <source>
        <dbReference type="ARBA" id="ARBA00022723"/>
    </source>
</evidence>
<dbReference type="PRINTS" id="PR00463">
    <property type="entry name" value="EP450I"/>
</dbReference>
<proteinExistence type="inferred from homology"/>
<evidence type="ECO:0000256" key="1">
    <source>
        <dbReference type="ARBA" id="ARBA00010617"/>
    </source>
</evidence>
<feature type="binding site" description="axial binding residue" evidence="6">
    <location>
        <position position="472"/>
    </location>
    <ligand>
        <name>heme</name>
        <dbReference type="ChEBI" id="CHEBI:30413"/>
    </ligand>
    <ligandPart>
        <name>Fe</name>
        <dbReference type="ChEBI" id="CHEBI:18248"/>
    </ligandPart>
</feature>